<dbReference type="Proteomes" id="UP000252357">
    <property type="component" value="Unassembled WGS sequence"/>
</dbReference>
<accession>A0A368L3B9</accession>
<dbReference type="AlphaFoldDB" id="A0A368L3B9"/>
<dbReference type="Pfam" id="PF05494">
    <property type="entry name" value="MlaC"/>
    <property type="match status" value="1"/>
</dbReference>
<evidence type="ECO:0000313" key="3">
    <source>
        <dbReference type="Proteomes" id="UP000252357"/>
    </source>
</evidence>
<feature type="signal peptide" evidence="1">
    <location>
        <begin position="1"/>
        <end position="21"/>
    </location>
</feature>
<feature type="chain" id="PRO_5016811073" evidence="1">
    <location>
        <begin position="22"/>
        <end position="203"/>
    </location>
</feature>
<dbReference type="PIRSF" id="PIRSF004649">
    <property type="entry name" value="MlaC"/>
    <property type="match status" value="1"/>
</dbReference>
<dbReference type="OrthoDB" id="9798905at2"/>
<dbReference type="PANTHER" id="PTHR36573:SF1">
    <property type="entry name" value="INTERMEMBRANE PHOSPHOLIPID TRANSPORT SYSTEM BINDING PROTEIN MLAC"/>
    <property type="match status" value="1"/>
</dbReference>
<evidence type="ECO:0000313" key="2">
    <source>
        <dbReference type="EMBL" id="RCS57608.1"/>
    </source>
</evidence>
<comment type="caution">
    <text evidence="2">The sequence shown here is derived from an EMBL/GenBank/DDBJ whole genome shotgun (WGS) entry which is preliminary data.</text>
</comment>
<dbReference type="EMBL" id="QPGB01000003">
    <property type="protein sequence ID" value="RCS57608.1"/>
    <property type="molecule type" value="Genomic_DNA"/>
</dbReference>
<reference evidence="2 3" key="1">
    <citation type="journal article" date="2018" name="Int. J. Syst. Evol. Microbiol.">
        <title>Parvibium lacunae gen. nov., sp. nov., a new member of the family Alcaligenaceae isolated from a freshwater pond.</title>
        <authorList>
            <person name="Chen W.M."/>
            <person name="Xie P.B."/>
            <person name="Hsu M.Y."/>
            <person name="Sheu S.Y."/>
        </authorList>
    </citation>
    <scope>NUCLEOTIDE SEQUENCE [LARGE SCALE GENOMIC DNA]</scope>
    <source>
        <strain evidence="2 3">KMB9</strain>
    </source>
</reference>
<dbReference type="Gene3D" id="3.10.450.50">
    <property type="match status" value="1"/>
</dbReference>
<name>A0A368L3B9_9BURK</name>
<proteinExistence type="predicted"/>
<keyword evidence="3" id="KW-1185">Reference proteome</keyword>
<organism evidence="2 3">
    <name type="scientific">Parvibium lacunae</name>
    <dbReference type="NCBI Taxonomy" id="1888893"/>
    <lineage>
        <taxon>Bacteria</taxon>
        <taxon>Pseudomonadati</taxon>
        <taxon>Pseudomonadota</taxon>
        <taxon>Betaproteobacteria</taxon>
        <taxon>Burkholderiales</taxon>
        <taxon>Alcaligenaceae</taxon>
        <taxon>Parvibium</taxon>
    </lineage>
</organism>
<dbReference type="InterPro" id="IPR008869">
    <property type="entry name" value="MlaC/ttg2D"/>
</dbReference>
<dbReference type="Gene3D" id="1.10.10.640">
    <property type="entry name" value="phospholipid-binding protein"/>
    <property type="match status" value="1"/>
</dbReference>
<dbReference type="PANTHER" id="PTHR36573">
    <property type="entry name" value="INTERMEMBRANE PHOSPHOLIPID TRANSPORT SYSTEM BINDING PROTEIN MLAC"/>
    <property type="match status" value="1"/>
</dbReference>
<gene>
    <name evidence="2" type="ORF">DU000_08530</name>
</gene>
<evidence type="ECO:0000256" key="1">
    <source>
        <dbReference type="SAM" id="SignalP"/>
    </source>
</evidence>
<protein>
    <submittedName>
        <fullName evidence="2">ABC transporter substrate-binding protein</fullName>
    </submittedName>
</protein>
<keyword evidence="1" id="KW-0732">Signal</keyword>
<sequence length="203" mass="22673">MPKALVMLGLSLLLGASFAQAQDKPDELVKTWSTEILNAIKADTELQSGNIKKLSELVDSKIMPNVNFQRTTALAVGRSWSKATPEQQKIIMQEFRTLLVRTYAGALTTVKDKNLQFKPLRAAPEDTEVVVRSQVVSNKGGEPIQLDYRLEKTANSWKIFDLNVLGIWLVENYRGQFASEINQNGLDGLIAKLQEQNKQASKK</sequence>